<feature type="compositionally biased region" description="Basic and acidic residues" evidence="8">
    <location>
        <begin position="278"/>
        <end position="299"/>
    </location>
</feature>
<keyword evidence="7 11" id="KW-0407">Ion channel</keyword>
<protein>
    <submittedName>
        <fullName evidence="11">Potassium channel family protein</fullName>
    </submittedName>
</protein>
<evidence type="ECO:0000259" key="10">
    <source>
        <dbReference type="Pfam" id="PF07885"/>
    </source>
</evidence>
<evidence type="ECO:0000256" key="7">
    <source>
        <dbReference type="ARBA" id="ARBA00023303"/>
    </source>
</evidence>
<feature type="transmembrane region" description="Helical" evidence="9">
    <location>
        <begin position="198"/>
        <end position="223"/>
    </location>
</feature>
<feature type="transmembrane region" description="Helical" evidence="9">
    <location>
        <begin position="64"/>
        <end position="84"/>
    </location>
</feature>
<dbReference type="Pfam" id="PF07885">
    <property type="entry name" value="Ion_trans_2"/>
    <property type="match status" value="1"/>
</dbReference>
<dbReference type="GO" id="GO:0034220">
    <property type="term" value="P:monoatomic ion transmembrane transport"/>
    <property type="evidence" value="ECO:0007669"/>
    <property type="project" value="UniProtKB-KW"/>
</dbReference>
<evidence type="ECO:0000256" key="3">
    <source>
        <dbReference type="ARBA" id="ARBA00022692"/>
    </source>
</evidence>
<feature type="region of interest" description="Disordered" evidence="8">
    <location>
        <begin position="1"/>
        <end position="31"/>
    </location>
</feature>
<feature type="region of interest" description="Disordered" evidence="8">
    <location>
        <begin position="230"/>
        <end position="250"/>
    </location>
</feature>
<keyword evidence="2" id="KW-0813">Transport</keyword>
<feature type="transmembrane region" description="Helical" evidence="9">
    <location>
        <begin position="40"/>
        <end position="58"/>
    </location>
</feature>
<evidence type="ECO:0000256" key="9">
    <source>
        <dbReference type="SAM" id="Phobius"/>
    </source>
</evidence>
<evidence type="ECO:0000256" key="6">
    <source>
        <dbReference type="ARBA" id="ARBA00023136"/>
    </source>
</evidence>
<evidence type="ECO:0000313" key="11">
    <source>
        <dbReference type="EMBL" id="GAA1715719.1"/>
    </source>
</evidence>
<dbReference type="Gene3D" id="1.10.287.70">
    <property type="match status" value="1"/>
</dbReference>
<dbReference type="RefSeq" id="WP_344246240.1">
    <property type="nucleotide sequence ID" value="NZ_BAAAPM010000003.1"/>
</dbReference>
<gene>
    <name evidence="11" type="ORF">GCM10009809_09850</name>
</gene>
<dbReference type="PANTHER" id="PTHR11537">
    <property type="entry name" value="VOLTAGE-GATED POTASSIUM CHANNEL"/>
    <property type="match status" value="1"/>
</dbReference>
<dbReference type="InterPro" id="IPR028325">
    <property type="entry name" value="VG_K_chnl"/>
</dbReference>
<dbReference type="PANTHER" id="PTHR11537:SF254">
    <property type="entry name" value="POTASSIUM VOLTAGE-GATED CHANNEL PROTEIN SHAB"/>
    <property type="match status" value="1"/>
</dbReference>
<sequence length="299" mass="31961">MSRDLPTPPAPAGRPSSARPDPDVGKERLRRWQSRTERPLTALALLFLVAYGVPIAWPAAPSDVRTACTAVLALTWLLFVVDYVVRTRLAPRTWVYVRSHPLELAVVVLPVLRPLLLISVVMRLNRANIVRLRGRVVRFAVAGTALLVLVGALTVTQAERGAPGASIVNLGDGFWWAMVTITTVGYGDYAPVSALGRVIAVCLMLGGIALLGVVTATLSSWLVERVAAGPRGGPAAPASPERPDAQGRADLGMVSQAQVALLVAEVQELRAEIVSSRSEADPPREEAGEADERRGDRPD</sequence>
<comment type="subcellular location">
    <subcellularLocation>
        <location evidence="1">Membrane</location>
        <topology evidence="1">Multi-pass membrane protein</topology>
    </subcellularLocation>
</comment>
<evidence type="ECO:0000256" key="5">
    <source>
        <dbReference type="ARBA" id="ARBA00023065"/>
    </source>
</evidence>
<name>A0ABN2J0R5_9MICO</name>
<feature type="transmembrane region" description="Helical" evidence="9">
    <location>
        <begin position="167"/>
        <end position="186"/>
    </location>
</feature>
<evidence type="ECO:0000256" key="1">
    <source>
        <dbReference type="ARBA" id="ARBA00004141"/>
    </source>
</evidence>
<reference evidence="11 12" key="1">
    <citation type="journal article" date="2019" name="Int. J. Syst. Evol. Microbiol.">
        <title>The Global Catalogue of Microorganisms (GCM) 10K type strain sequencing project: providing services to taxonomists for standard genome sequencing and annotation.</title>
        <authorList>
            <consortium name="The Broad Institute Genomics Platform"/>
            <consortium name="The Broad Institute Genome Sequencing Center for Infectious Disease"/>
            <person name="Wu L."/>
            <person name="Ma J."/>
        </authorList>
    </citation>
    <scope>NUCLEOTIDE SEQUENCE [LARGE SCALE GENOMIC DNA]</scope>
    <source>
        <strain evidence="11 12">JCM 15589</strain>
    </source>
</reference>
<dbReference type="Gene3D" id="1.20.5.110">
    <property type="match status" value="1"/>
</dbReference>
<evidence type="ECO:0000256" key="8">
    <source>
        <dbReference type="SAM" id="MobiDB-lite"/>
    </source>
</evidence>
<feature type="transmembrane region" description="Helical" evidence="9">
    <location>
        <begin position="136"/>
        <end position="155"/>
    </location>
</feature>
<keyword evidence="3 9" id="KW-0812">Transmembrane</keyword>
<keyword evidence="5" id="KW-0406">Ion transport</keyword>
<feature type="compositionally biased region" description="Low complexity" evidence="8">
    <location>
        <begin position="230"/>
        <end position="239"/>
    </location>
</feature>
<dbReference type="EMBL" id="BAAAPM010000003">
    <property type="protein sequence ID" value="GAA1715719.1"/>
    <property type="molecule type" value="Genomic_DNA"/>
</dbReference>
<evidence type="ECO:0000313" key="12">
    <source>
        <dbReference type="Proteomes" id="UP001501138"/>
    </source>
</evidence>
<dbReference type="InterPro" id="IPR013099">
    <property type="entry name" value="K_chnl_dom"/>
</dbReference>
<feature type="compositionally biased region" description="Pro residues" evidence="8">
    <location>
        <begin position="1"/>
        <end position="12"/>
    </location>
</feature>
<keyword evidence="12" id="KW-1185">Reference proteome</keyword>
<accession>A0ABN2J0R5</accession>
<organism evidence="11 12">
    <name type="scientific">Isoptericola hypogeus</name>
    <dbReference type="NCBI Taxonomy" id="300179"/>
    <lineage>
        <taxon>Bacteria</taxon>
        <taxon>Bacillati</taxon>
        <taxon>Actinomycetota</taxon>
        <taxon>Actinomycetes</taxon>
        <taxon>Micrococcales</taxon>
        <taxon>Promicromonosporaceae</taxon>
        <taxon>Isoptericola</taxon>
    </lineage>
</organism>
<feature type="domain" description="Potassium channel" evidence="10">
    <location>
        <begin position="148"/>
        <end position="223"/>
    </location>
</feature>
<evidence type="ECO:0000256" key="4">
    <source>
        <dbReference type="ARBA" id="ARBA00022989"/>
    </source>
</evidence>
<keyword evidence="4 9" id="KW-1133">Transmembrane helix</keyword>
<comment type="caution">
    <text evidence="11">The sequence shown here is derived from an EMBL/GenBank/DDBJ whole genome shotgun (WGS) entry which is preliminary data.</text>
</comment>
<feature type="region of interest" description="Disordered" evidence="8">
    <location>
        <begin position="273"/>
        <end position="299"/>
    </location>
</feature>
<dbReference type="SUPFAM" id="SSF81324">
    <property type="entry name" value="Voltage-gated potassium channels"/>
    <property type="match status" value="1"/>
</dbReference>
<evidence type="ECO:0000256" key="2">
    <source>
        <dbReference type="ARBA" id="ARBA00022448"/>
    </source>
</evidence>
<keyword evidence="6 9" id="KW-0472">Membrane</keyword>
<dbReference type="Proteomes" id="UP001501138">
    <property type="component" value="Unassembled WGS sequence"/>
</dbReference>
<proteinExistence type="predicted"/>